<dbReference type="Proteomes" id="UP000262802">
    <property type="component" value="Chromosome"/>
</dbReference>
<dbReference type="InterPro" id="IPR014710">
    <property type="entry name" value="RmlC-like_jellyroll"/>
</dbReference>
<gene>
    <name evidence="2" type="ORF">D3Y59_09140</name>
</gene>
<dbReference type="Pfam" id="PF05523">
    <property type="entry name" value="FdtA"/>
    <property type="match status" value="1"/>
</dbReference>
<proteinExistence type="predicted"/>
<evidence type="ECO:0000259" key="1">
    <source>
        <dbReference type="Pfam" id="PF05523"/>
    </source>
</evidence>
<sequence>MPEPYLISFPKLGDEAFGYISVAEQLQYIPFEVKRTFWTYKTPEYIVRGRHAHYRTEQVLVAAAGRIIVTTENVRGDIQFFRLEDPSVGLYVPPHVWHTMQYSDCAVQLAFASHPYDEKDYIRSRDEFRQVWRTAL</sequence>
<dbReference type="EMBL" id="CP032317">
    <property type="protein sequence ID" value="AYA37201.1"/>
    <property type="molecule type" value="Genomic_DNA"/>
</dbReference>
<protein>
    <submittedName>
        <fullName evidence="2">WxcM-like domain-containing protein</fullName>
    </submittedName>
</protein>
<reference evidence="2 3" key="1">
    <citation type="submission" date="2018-09" db="EMBL/GenBank/DDBJ databases">
        <title>Hymenobacter medium sp. nov., isolated from R2A medium.</title>
        <authorList>
            <person name="Yingchao G."/>
        </authorList>
    </citation>
    <scope>NUCLEOTIDE SEQUENCE [LARGE SCALE GENOMIC DNA]</scope>
    <source>
        <strain evidence="3">sh-6</strain>
    </source>
</reference>
<feature type="domain" description="Sugar 3,4-ketoisomerase QdtA cupin" evidence="1">
    <location>
        <begin position="6"/>
        <end position="131"/>
    </location>
</feature>
<dbReference type="RefSeq" id="WP_119444777.1">
    <property type="nucleotide sequence ID" value="NZ_CP032317.1"/>
</dbReference>
<dbReference type="SUPFAM" id="SSF51182">
    <property type="entry name" value="RmlC-like cupins"/>
    <property type="match status" value="1"/>
</dbReference>
<dbReference type="KEGG" id="hyh:D3Y59_09140"/>
<accession>A0A3B7R7J3</accession>
<dbReference type="AlphaFoldDB" id="A0A3B7R7J3"/>
<organism evidence="2 3">
    <name type="scientific">Hymenobacter oligotrophus</name>
    <dbReference type="NCBI Taxonomy" id="2319843"/>
    <lineage>
        <taxon>Bacteria</taxon>
        <taxon>Pseudomonadati</taxon>
        <taxon>Bacteroidota</taxon>
        <taxon>Cytophagia</taxon>
        <taxon>Cytophagales</taxon>
        <taxon>Hymenobacteraceae</taxon>
        <taxon>Hymenobacter</taxon>
    </lineage>
</organism>
<dbReference type="InterPro" id="IPR011051">
    <property type="entry name" value="RmlC_Cupin_sf"/>
</dbReference>
<dbReference type="OrthoDB" id="9795513at2"/>
<evidence type="ECO:0000313" key="3">
    <source>
        <dbReference type="Proteomes" id="UP000262802"/>
    </source>
</evidence>
<evidence type="ECO:0000313" key="2">
    <source>
        <dbReference type="EMBL" id="AYA37201.1"/>
    </source>
</evidence>
<keyword evidence="3" id="KW-1185">Reference proteome</keyword>
<dbReference type="CDD" id="cd20292">
    <property type="entry name" value="cupin_QdtA-like"/>
    <property type="match status" value="1"/>
</dbReference>
<name>A0A3B7R7J3_9BACT</name>
<dbReference type="InterPro" id="IPR008894">
    <property type="entry name" value="QdtA_cupin_dom"/>
</dbReference>
<dbReference type="Gene3D" id="2.60.120.10">
    <property type="entry name" value="Jelly Rolls"/>
    <property type="match status" value="1"/>
</dbReference>